<dbReference type="PANTHER" id="PTHR45348:SF2">
    <property type="entry name" value="ZINC-TYPE ALCOHOL DEHYDROGENASE-LIKE PROTEIN C2E1P3.01"/>
    <property type="match status" value="1"/>
</dbReference>
<comment type="caution">
    <text evidence="2">The sequence shown here is derived from an EMBL/GenBank/DDBJ whole genome shotgun (WGS) entry which is preliminary data.</text>
</comment>
<evidence type="ECO:0000313" key="3">
    <source>
        <dbReference type="Proteomes" id="UP000184267"/>
    </source>
</evidence>
<dbReference type="CDD" id="cd08249">
    <property type="entry name" value="enoyl_reductase_like"/>
    <property type="match status" value="1"/>
</dbReference>
<evidence type="ECO:0000313" key="2">
    <source>
        <dbReference type="EMBL" id="OJT15023.1"/>
    </source>
</evidence>
<protein>
    <submittedName>
        <fullName evidence="2">Zinc-type alcohol dehydrogenase-like protein C2E1P3.01</fullName>
    </submittedName>
</protein>
<dbReference type="InterPro" id="IPR013154">
    <property type="entry name" value="ADH-like_N"/>
</dbReference>
<dbReference type="InterPro" id="IPR036291">
    <property type="entry name" value="NAD(P)-bd_dom_sf"/>
</dbReference>
<sequence length="572" mass="62276">MPPTTHKALFLLDEQSHEWVIRERPVSTPGPKDLLIKITATALNPVDWKIQSLGYFVKEFPYVGGTDAAGLVEEVGSEVTNFAKGDRVLFQGWFDNPRATFQQYAVVAAEIAAKIPNTISTDQAATVALALATVVTGLYNHNPQAKSISVGFPAPWEEGGTTKFAGQPVFIIGGASSVGQYAIQVTKLSGFFPIIATASLRHEAFLKSLGATHVIDRTLSAAAIQAEVTKIGGGKPIELVYDAISLADTQPLAYDVLVPGGYLVLSLPDIIPAKKAGDNKTIVSTFGNVQTPENREVGVALYSRLTEWLETGKLVPNRVEVVHNGLAGIIDGLERMKNDQVSGTKLVAHPQETYIVNKPAGGDALVKSERSTIVTHSGGEGLYAAVDTYLVDTTWMRQVSWENRTDAMQTYQHSYTTELKVTQGTEVTVAVNVGAAFEGLSVGVDTSTKTFTTKETTSSETKTMTINVPPRSTLTFYQRQYTFRTSMFFILNAWHQEWNAGSPGGYDIERKTCTVQINSEDYLTTETELTNEGVGTVRVNTVARANNEGDRLTRKRENLTEWAKQQLSKMGI</sequence>
<name>A0A1M2W5E6_TRAPU</name>
<dbReference type="InterPro" id="IPR011032">
    <property type="entry name" value="GroES-like_sf"/>
</dbReference>
<dbReference type="SUPFAM" id="SSF56973">
    <property type="entry name" value="Aerolisin/ETX pore-forming domain"/>
    <property type="match status" value="1"/>
</dbReference>
<keyword evidence="3" id="KW-1185">Reference proteome</keyword>
<reference evidence="2 3" key="1">
    <citation type="submission" date="2016-10" db="EMBL/GenBank/DDBJ databases">
        <title>Genome sequence of the basidiomycete white-rot fungus Trametes pubescens.</title>
        <authorList>
            <person name="Makela M.R."/>
            <person name="Granchi Z."/>
            <person name="Peng M."/>
            <person name="De Vries R.P."/>
            <person name="Grigoriev I."/>
            <person name="Riley R."/>
            <person name="Hilden K."/>
        </authorList>
    </citation>
    <scope>NUCLEOTIDE SEQUENCE [LARGE SCALE GENOMIC DNA]</scope>
    <source>
        <strain evidence="2 3">FBCC735</strain>
    </source>
</reference>
<dbReference type="SUPFAM" id="SSF51735">
    <property type="entry name" value="NAD(P)-binding Rossmann-fold domains"/>
    <property type="match status" value="1"/>
</dbReference>
<dbReference type="GO" id="GO:0016651">
    <property type="term" value="F:oxidoreductase activity, acting on NAD(P)H"/>
    <property type="evidence" value="ECO:0007669"/>
    <property type="project" value="InterPro"/>
</dbReference>
<dbReference type="PANTHER" id="PTHR45348">
    <property type="entry name" value="HYPOTHETICAL OXIDOREDUCTASE (EUROFUNG)"/>
    <property type="match status" value="1"/>
</dbReference>
<dbReference type="InterPro" id="IPR047122">
    <property type="entry name" value="Trans-enoyl_RdTase-like"/>
</dbReference>
<organism evidence="2 3">
    <name type="scientific">Trametes pubescens</name>
    <name type="common">White-rot fungus</name>
    <dbReference type="NCBI Taxonomy" id="154538"/>
    <lineage>
        <taxon>Eukaryota</taxon>
        <taxon>Fungi</taxon>
        <taxon>Dikarya</taxon>
        <taxon>Basidiomycota</taxon>
        <taxon>Agaricomycotina</taxon>
        <taxon>Agaricomycetes</taxon>
        <taxon>Polyporales</taxon>
        <taxon>Polyporaceae</taxon>
        <taxon>Trametes</taxon>
    </lineage>
</organism>
<dbReference type="InterPro" id="IPR020843">
    <property type="entry name" value="ER"/>
</dbReference>
<gene>
    <name evidence="2" type="ORF">TRAPUB_8466</name>
</gene>
<dbReference type="SMART" id="SM00829">
    <property type="entry name" value="PKS_ER"/>
    <property type="match status" value="1"/>
</dbReference>
<dbReference type="SUPFAM" id="SSF50129">
    <property type="entry name" value="GroES-like"/>
    <property type="match status" value="1"/>
</dbReference>
<dbReference type="EMBL" id="MNAD01000215">
    <property type="protein sequence ID" value="OJT15023.1"/>
    <property type="molecule type" value="Genomic_DNA"/>
</dbReference>
<accession>A0A1M2W5E6</accession>
<dbReference type="Proteomes" id="UP000184267">
    <property type="component" value="Unassembled WGS sequence"/>
</dbReference>
<dbReference type="STRING" id="154538.A0A1M2W5E6"/>
<dbReference type="Gene3D" id="3.40.50.720">
    <property type="entry name" value="NAD(P)-binding Rossmann-like Domain"/>
    <property type="match status" value="1"/>
</dbReference>
<evidence type="ECO:0000259" key="1">
    <source>
        <dbReference type="SMART" id="SM00829"/>
    </source>
</evidence>
<dbReference type="AlphaFoldDB" id="A0A1M2W5E6"/>
<dbReference type="Pfam" id="PF08240">
    <property type="entry name" value="ADH_N"/>
    <property type="match status" value="1"/>
</dbReference>
<dbReference type="InterPro" id="IPR013149">
    <property type="entry name" value="ADH-like_C"/>
</dbReference>
<proteinExistence type="predicted"/>
<dbReference type="OrthoDB" id="3233595at2759"/>
<dbReference type="Gene3D" id="3.90.180.10">
    <property type="entry name" value="Medium-chain alcohol dehydrogenases, catalytic domain"/>
    <property type="match status" value="1"/>
</dbReference>
<dbReference type="OMA" id="WFDNPRA"/>
<feature type="domain" description="Enoyl reductase (ER)" evidence="1">
    <location>
        <begin position="16"/>
        <end position="347"/>
    </location>
</feature>
<dbReference type="Pfam" id="PF00107">
    <property type="entry name" value="ADH_zinc_N"/>
    <property type="match status" value="1"/>
</dbReference>